<reference evidence="2 3" key="1">
    <citation type="submission" date="2016-01" db="EMBL/GenBank/DDBJ databases">
        <title>Whole genome sequencing of Bhargavaea cecembensis T14.</title>
        <authorList>
            <person name="Hong K.W."/>
        </authorList>
    </citation>
    <scope>NUCLEOTIDE SEQUENCE [LARGE SCALE GENOMIC DNA]</scope>
    <source>
        <strain evidence="2 3">T14</strain>
    </source>
</reference>
<organism evidence="2 3">
    <name type="scientific">Bhargavaea cecembensis</name>
    <dbReference type="NCBI Taxonomy" id="394098"/>
    <lineage>
        <taxon>Bacteria</taxon>
        <taxon>Bacillati</taxon>
        <taxon>Bacillota</taxon>
        <taxon>Bacilli</taxon>
        <taxon>Bacillales</taxon>
        <taxon>Caryophanaceae</taxon>
        <taxon>Bhargavaea</taxon>
    </lineage>
</organism>
<dbReference type="RefSeq" id="WP_063181430.1">
    <property type="nucleotide sequence ID" value="NZ_LQNT01000010.1"/>
</dbReference>
<dbReference type="EMBL" id="LQNT01000010">
    <property type="protein sequence ID" value="KZE37743.1"/>
    <property type="molecule type" value="Genomic_DNA"/>
</dbReference>
<protein>
    <submittedName>
        <fullName evidence="2">Uncharacterized protein</fullName>
    </submittedName>
</protein>
<comment type="caution">
    <text evidence="2">The sequence shown here is derived from an EMBL/GenBank/DDBJ whole genome shotgun (WGS) entry which is preliminary data.</text>
</comment>
<dbReference type="OrthoDB" id="2455086at2"/>
<feature type="compositionally biased region" description="Basic and acidic residues" evidence="1">
    <location>
        <begin position="1"/>
        <end position="15"/>
    </location>
</feature>
<dbReference type="AlphaFoldDB" id="A0A161SK42"/>
<evidence type="ECO:0000313" key="3">
    <source>
        <dbReference type="Proteomes" id="UP000076490"/>
    </source>
</evidence>
<dbReference type="Proteomes" id="UP000076490">
    <property type="component" value="Unassembled WGS sequence"/>
</dbReference>
<proteinExistence type="predicted"/>
<name>A0A161SK42_9BACL</name>
<evidence type="ECO:0000313" key="2">
    <source>
        <dbReference type="EMBL" id="KZE37743.1"/>
    </source>
</evidence>
<accession>A0A161SK42</accession>
<sequence length="61" mass="6715">MSGEDKKNRAGESEKQALGPDGKNDFTGMPNHEMPDLEPDQSPEGQVEQVKNSTKRDKDGE</sequence>
<feature type="region of interest" description="Disordered" evidence="1">
    <location>
        <begin position="1"/>
        <end position="61"/>
    </location>
</feature>
<gene>
    <name evidence="2" type="ORF">AV656_09425</name>
</gene>
<evidence type="ECO:0000256" key="1">
    <source>
        <dbReference type="SAM" id="MobiDB-lite"/>
    </source>
</evidence>